<proteinExistence type="inferred from homology"/>
<dbReference type="PANTHER" id="PTHR43149:SF1">
    <property type="entry name" value="DELTA(3,5)-DELTA(2,4)-DIENOYL-COA ISOMERASE, MITOCHONDRIAL"/>
    <property type="match status" value="1"/>
</dbReference>
<evidence type="ECO:0000256" key="1">
    <source>
        <dbReference type="ARBA" id="ARBA00005005"/>
    </source>
</evidence>
<dbReference type="SUPFAM" id="SSF52096">
    <property type="entry name" value="ClpP/crotonase"/>
    <property type="match status" value="1"/>
</dbReference>
<comment type="similarity">
    <text evidence="2">Belongs to the enoyl-CoA hydratase/isomerase family.</text>
</comment>
<evidence type="ECO:0000256" key="3">
    <source>
        <dbReference type="ARBA" id="ARBA00022832"/>
    </source>
</evidence>
<dbReference type="InterPro" id="IPR014748">
    <property type="entry name" value="Enoyl-CoA_hydra_C"/>
</dbReference>
<dbReference type="Proteomes" id="UP000018291">
    <property type="component" value="Unassembled WGS sequence"/>
</dbReference>
<dbReference type="Gene3D" id="3.90.226.10">
    <property type="entry name" value="2-enoyl-CoA Hydratase, Chain A, domain 1"/>
    <property type="match status" value="1"/>
</dbReference>
<dbReference type="GO" id="GO:0006635">
    <property type="term" value="P:fatty acid beta-oxidation"/>
    <property type="evidence" value="ECO:0007669"/>
    <property type="project" value="UniProtKB-UniPathway"/>
</dbReference>
<dbReference type="GO" id="GO:0016853">
    <property type="term" value="F:isomerase activity"/>
    <property type="evidence" value="ECO:0007669"/>
    <property type="project" value="UniProtKB-KW"/>
</dbReference>
<dbReference type="EC" id="4.2.1.-" evidence="6"/>
<dbReference type="HOGENOM" id="CLU_009834_7_0_11"/>
<dbReference type="OrthoDB" id="4699757at2"/>
<dbReference type="FunFam" id="1.10.12.10:FF:000004">
    <property type="entry name" value="Delta3,5-delta2,4-dienoyl-CoA isomerase"/>
    <property type="match status" value="1"/>
</dbReference>
<evidence type="ECO:0000313" key="7">
    <source>
        <dbReference type="Proteomes" id="UP000018291"/>
    </source>
</evidence>
<sequence>MSPDVAENSPQSPVSPADSTWECFDVDLSDGVAHVRLNRPEAYNSMVPAFWTELPAIVEGLDAAGTTRVMVLSSTGKHFSAGMDLAVFTEGGLGGASGVSEQGRRNAGLWLMVQHLQRSFTALANARFPVLAAVQGGCIGGAVDMVAAADCRYGTEDSFVCIQEINIAMTADVGTLQRLGRLVPEGVAREWAYTGDRIPAGRVREVGFFNETFADHEALVAGVLEIARRIAAQSPLAIWGTKEAISYARDHSTADALHQMAGWQSGMFQPGDMMEAFTAKGEKRAPVFEGLPPLPGAR</sequence>
<dbReference type="Gene3D" id="1.10.12.10">
    <property type="entry name" value="Lyase 2-enoyl-coa Hydratase, Chain A, domain 2"/>
    <property type="match status" value="1"/>
</dbReference>
<dbReference type="UniPathway" id="UPA00659"/>
<comment type="pathway">
    <text evidence="1">Lipid metabolism; fatty acid beta-oxidation.</text>
</comment>
<evidence type="ECO:0000256" key="5">
    <source>
        <dbReference type="ARBA" id="ARBA00023235"/>
    </source>
</evidence>
<dbReference type="InterPro" id="IPR029045">
    <property type="entry name" value="ClpP/crotonase-like_dom_sf"/>
</dbReference>
<dbReference type="CDD" id="cd06558">
    <property type="entry name" value="crotonase-like"/>
    <property type="match status" value="1"/>
</dbReference>
<dbReference type="InterPro" id="IPR001753">
    <property type="entry name" value="Enoyl-CoA_hydra/iso"/>
</dbReference>
<comment type="caution">
    <text evidence="6">The sequence shown here is derived from an EMBL/GenBank/DDBJ whole genome shotgun (WGS) entry which is preliminary data.</text>
</comment>
<dbReference type="STRING" id="1229780.BN381_310030"/>
<gene>
    <name evidence="6" type="ORF">BN381_310030</name>
</gene>
<dbReference type="PANTHER" id="PTHR43149">
    <property type="entry name" value="ENOYL-COA HYDRATASE"/>
    <property type="match status" value="1"/>
</dbReference>
<dbReference type="AlphaFoldDB" id="R4YZ77"/>
<evidence type="ECO:0000256" key="2">
    <source>
        <dbReference type="ARBA" id="ARBA00005254"/>
    </source>
</evidence>
<dbReference type="InterPro" id="IPR045002">
    <property type="entry name" value="Ech1-like"/>
</dbReference>
<keyword evidence="3" id="KW-0276">Fatty acid metabolism</keyword>
<keyword evidence="5 6" id="KW-0413">Isomerase</keyword>
<name>R4YZ77_9ACTN</name>
<keyword evidence="6" id="KW-0456">Lyase</keyword>
<keyword evidence="4" id="KW-0443">Lipid metabolism</keyword>
<dbReference type="RefSeq" id="WP_012227301.1">
    <property type="nucleotide sequence ID" value="NZ_HG422565.1"/>
</dbReference>
<keyword evidence="7" id="KW-1185">Reference proteome</keyword>
<dbReference type="Pfam" id="PF00378">
    <property type="entry name" value="ECH_1"/>
    <property type="match status" value="1"/>
</dbReference>
<dbReference type="eggNOG" id="COG1024">
    <property type="taxonomic scope" value="Bacteria"/>
</dbReference>
<evidence type="ECO:0000313" key="6">
    <source>
        <dbReference type="EMBL" id="CCM63934.1"/>
    </source>
</evidence>
<dbReference type="GO" id="GO:0016829">
    <property type="term" value="F:lyase activity"/>
    <property type="evidence" value="ECO:0007669"/>
    <property type="project" value="UniProtKB-KW"/>
</dbReference>
<evidence type="ECO:0000256" key="4">
    <source>
        <dbReference type="ARBA" id="ARBA00023098"/>
    </source>
</evidence>
<organism evidence="6 7">
    <name type="scientific">Candidatus Neomicrothrix parvicella RN1</name>
    <dbReference type="NCBI Taxonomy" id="1229780"/>
    <lineage>
        <taxon>Bacteria</taxon>
        <taxon>Bacillati</taxon>
        <taxon>Actinomycetota</taxon>
        <taxon>Acidimicrobiia</taxon>
        <taxon>Acidimicrobiales</taxon>
        <taxon>Microthrixaceae</taxon>
        <taxon>Candidatus Neomicrothrix</taxon>
    </lineage>
</organism>
<accession>R4YZ77</accession>
<protein>
    <submittedName>
        <fullName evidence="6">Putative Enoyl-CoA hydratase/isomerase like</fullName>
        <ecNumber evidence="6">4.2.1.-</ecNumber>
    </submittedName>
</protein>
<reference evidence="6 7" key="1">
    <citation type="journal article" date="2013" name="ISME J.">
        <title>Metabolic model for the filamentous 'Candidatus Microthrix parvicella' based on genomic and metagenomic analyses.</title>
        <authorList>
            <person name="Jon McIlroy S."/>
            <person name="Kristiansen R."/>
            <person name="Albertsen M."/>
            <person name="Michael Karst S."/>
            <person name="Rossetti S."/>
            <person name="Lund Nielsen J."/>
            <person name="Tandoi V."/>
            <person name="James Seviour R."/>
            <person name="Nielsen P.H."/>
        </authorList>
    </citation>
    <scope>NUCLEOTIDE SEQUENCE [LARGE SCALE GENOMIC DNA]</scope>
    <source>
        <strain evidence="6 7">RN1</strain>
    </source>
</reference>
<dbReference type="EMBL" id="CANL01000025">
    <property type="protein sequence ID" value="CCM63934.1"/>
    <property type="molecule type" value="Genomic_DNA"/>
</dbReference>